<dbReference type="Gene3D" id="3.30.2310.20">
    <property type="entry name" value="RelE-like"/>
    <property type="match status" value="1"/>
</dbReference>
<name>A0A495NXA4_9FLAO</name>
<dbReference type="AlphaFoldDB" id="A0A495NXA4"/>
<keyword evidence="3" id="KW-1185">Reference proteome</keyword>
<protein>
    <submittedName>
        <fullName evidence="2">Plasmid stabilization system protein ParE</fullName>
    </submittedName>
</protein>
<evidence type="ECO:0000256" key="1">
    <source>
        <dbReference type="ARBA" id="ARBA00022649"/>
    </source>
</evidence>
<dbReference type="Pfam" id="PF05016">
    <property type="entry name" value="ParE_toxin"/>
    <property type="match status" value="1"/>
</dbReference>
<evidence type="ECO:0000313" key="3">
    <source>
        <dbReference type="Proteomes" id="UP000276282"/>
    </source>
</evidence>
<accession>A0A495NXA4</accession>
<dbReference type="RefSeq" id="WP_121347116.1">
    <property type="nucleotide sequence ID" value="NZ_RBLG01000011.1"/>
</dbReference>
<keyword evidence="1" id="KW-1277">Toxin-antitoxin system</keyword>
<comment type="caution">
    <text evidence="2">The sequence shown here is derived from an EMBL/GenBank/DDBJ whole genome shotgun (WGS) entry which is preliminary data.</text>
</comment>
<dbReference type="InterPro" id="IPR035093">
    <property type="entry name" value="RelE/ParE_toxin_dom_sf"/>
</dbReference>
<sequence>MKSGYKILWTDHAISELKNTLEYLEENWTERELSNFSKELDHTIELISKNPELFQVSKKKKEVRRAVVARYNNLYYRTKNDTVEILSLFSNRQDPNKIKI</sequence>
<evidence type="ECO:0000313" key="2">
    <source>
        <dbReference type="EMBL" id="RKS42497.1"/>
    </source>
</evidence>
<reference evidence="2 3" key="1">
    <citation type="submission" date="2018-10" db="EMBL/GenBank/DDBJ databases">
        <title>Genomic Encyclopedia of Archaeal and Bacterial Type Strains, Phase II (KMG-II): from individual species to whole genera.</title>
        <authorList>
            <person name="Goeker M."/>
        </authorList>
    </citation>
    <scope>NUCLEOTIDE SEQUENCE [LARGE SCALE GENOMIC DNA]</scope>
    <source>
        <strain evidence="2 3">DSM 19839</strain>
    </source>
</reference>
<proteinExistence type="predicted"/>
<dbReference type="EMBL" id="RBLG01000011">
    <property type="protein sequence ID" value="RKS42497.1"/>
    <property type="molecule type" value="Genomic_DNA"/>
</dbReference>
<dbReference type="OrthoDB" id="1098070at2"/>
<dbReference type="InterPro" id="IPR007712">
    <property type="entry name" value="RelE/ParE_toxin"/>
</dbReference>
<dbReference type="Proteomes" id="UP000276282">
    <property type="component" value="Unassembled WGS sequence"/>
</dbReference>
<gene>
    <name evidence="2" type="ORF">BC962_3286</name>
</gene>
<organism evidence="2 3">
    <name type="scientific">Gillisia mitskevichiae</name>
    <dbReference type="NCBI Taxonomy" id="270921"/>
    <lineage>
        <taxon>Bacteria</taxon>
        <taxon>Pseudomonadati</taxon>
        <taxon>Bacteroidota</taxon>
        <taxon>Flavobacteriia</taxon>
        <taxon>Flavobacteriales</taxon>
        <taxon>Flavobacteriaceae</taxon>
        <taxon>Gillisia</taxon>
    </lineage>
</organism>